<dbReference type="SUPFAM" id="SSF81585">
    <property type="entry name" value="PsbU/PolX domain-like"/>
    <property type="match status" value="1"/>
</dbReference>
<organism evidence="2">
    <name type="scientific">Methylobacterium bullatum</name>
    <dbReference type="NCBI Taxonomy" id="570505"/>
    <lineage>
        <taxon>Bacteria</taxon>
        <taxon>Pseudomonadati</taxon>
        <taxon>Pseudomonadota</taxon>
        <taxon>Alphaproteobacteria</taxon>
        <taxon>Hyphomicrobiales</taxon>
        <taxon>Methylobacteriaceae</taxon>
        <taxon>Methylobacterium</taxon>
    </lineage>
</organism>
<reference evidence="2" key="1">
    <citation type="submission" date="2019-12" db="EMBL/GenBank/DDBJ databases">
        <authorList>
            <person name="Cremers G."/>
        </authorList>
    </citation>
    <scope>NUCLEOTIDE SEQUENCE</scope>
    <source>
        <strain evidence="2">Mbul1</strain>
    </source>
</reference>
<dbReference type="AlphaFoldDB" id="A0A679J0L2"/>
<feature type="compositionally biased region" description="Pro residues" evidence="1">
    <location>
        <begin position="77"/>
        <end position="86"/>
    </location>
</feature>
<protein>
    <recommendedName>
        <fullName evidence="3">Helix-hairpin-helix domain-containing protein</fullName>
    </recommendedName>
</protein>
<sequence length="202" mass="20724">MLSGSTLLRVVVLFVAAAALAGLVQAFWPQGADAPPPAPTVQRTEPIKASPPRTIATAPQPRAEPAPAAPQEAPPASVLPPSPIRPLPRQSAPAGSPEGTENSAPNPPLPYGGPVAPLAESPPLNATPSETQQAIDNAGPAAVSVVDLNTASVAELNGLKGGGMIGRAIAQRRPYASVDQLLSKRVLSRSTYERIKNQVTVR</sequence>
<name>A0A679J0L2_9HYPH</name>
<evidence type="ECO:0000256" key="1">
    <source>
        <dbReference type="SAM" id="MobiDB-lite"/>
    </source>
</evidence>
<dbReference type="Pfam" id="PF12836">
    <property type="entry name" value="HHH_3"/>
    <property type="match status" value="1"/>
</dbReference>
<feature type="region of interest" description="Disordered" evidence="1">
    <location>
        <begin position="33"/>
        <end position="132"/>
    </location>
</feature>
<dbReference type="EMBL" id="LR743504">
    <property type="protein sequence ID" value="CAA2100292.1"/>
    <property type="molecule type" value="Genomic_DNA"/>
</dbReference>
<proteinExistence type="predicted"/>
<dbReference type="Gene3D" id="1.10.150.320">
    <property type="entry name" value="Photosystem II 12 kDa extrinsic protein"/>
    <property type="match status" value="1"/>
</dbReference>
<accession>A0A679J0L2</accession>
<gene>
    <name evidence="2" type="ORF">MBUL_00597</name>
</gene>
<evidence type="ECO:0008006" key="3">
    <source>
        <dbReference type="Google" id="ProtNLM"/>
    </source>
</evidence>
<evidence type="ECO:0000313" key="2">
    <source>
        <dbReference type="EMBL" id="CAA2100292.1"/>
    </source>
</evidence>